<keyword evidence="4" id="KW-0804">Transcription</keyword>
<dbReference type="InterPro" id="IPR000814">
    <property type="entry name" value="TBP"/>
</dbReference>
<evidence type="ECO:0000256" key="5">
    <source>
        <dbReference type="ARBA" id="ARBA00023242"/>
    </source>
</evidence>
<dbReference type="PRINTS" id="PR00686">
    <property type="entry name" value="TIFACTORIID"/>
</dbReference>
<dbReference type="Proteomes" id="UP000007014">
    <property type="component" value="Chromosome 6"/>
</dbReference>
<dbReference type="PROSITE" id="PS00351">
    <property type="entry name" value="TFIID"/>
    <property type="match status" value="1"/>
</dbReference>
<comment type="subcellular location">
    <subcellularLocation>
        <location evidence="1">Nucleus</location>
    </subcellularLocation>
</comment>
<dbReference type="InterPro" id="IPR033710">
    <property type="entry name" value="TBP_eukaryotic"/>
</dbReference>
<dbReference type="GO" id="GO:0006352">
    <property type="term" value="P:DNA-templated transcription initiation"/>
    <property type="evidence" value="ECO:0007669"/>
    <property type="project" value="InterPro"/>
</dbReference>
<organism evidence="7 8">
    <name type="scientific">Cyanidioschyzon merolae (strain NIES-3377 / 10D)</name>
    <name type="common">Unicellular red alga</name>
    <dbReference type="NCBI Taxonomy" id="280699"/>
    <lineage>
        <taxon>Eukaryota</taxon>
        <taxon>Rhodophyta</taxon>
        <taxon>Bangiophyceae</taxon>
        <taxon>Cyanidiales</taxon>
        <taxon>Cyanidiaceae</taxon>
        <taxon>Cyanidioschyzon</taxon>
    </lineage>
</organism>
<dbReference type="OMA" id="FHFKIAE"/>
<evidence type="ECO:0000256" key="6">
    <source>
        <dbReference type="SAM" id="MobiDB-lite"/>
    </source>
</evidence>
<dbReference type="FunFam" id="3.30.310.10:FF:000001">
    <property type="entry name" value="TATA-box-binding protein 2"/>
    <property type="match status" value="1"/>
</dbReference>
<dbReference type="STRING" id="280699.M1UPT6"/>
<proteinExistence type="inferred from homology"/>
<dbReference type="OrthoDB" id="2127950at2759"/>
<dbReference type="GeneID" id="16993039"/>
<dbReference type="InterPro" id="IPR012295">
    <property type="entry name" value="TBP_dom_sf"/>
</dbReference>
<feature type="compositionally biased region" description="Low complexity" evidence="6">
    <location>
        <begin position="227"/>
        <end position="238"/>
    </location>
</feature>
<dbReference type="Gramene" id="CMF095CT">
    <property type="protein sequence ID" value="CMF095CT"/>
    <property type="gene ID" value="CMF095C"/>
</dbReference>
<dbReference type="RefSeq" id="XP_005535757.1">
    <property type="nucleotide sequence ID" value="XM_005535700.1"/>
</dbReference>
<dbReference type="InterPro" id="IPR030491">
    <property type="entry name" value="TBP_CS"/>
</dbReference>
<evidence type="ECO:0000313" key="8">
    <source>
        <dbReference type="Proteomes" id="UP000007014"/>
    </source>
</evidence>
<dbReference type="HAMAP" id="MF_00408">
    <property type="entry name" value="TATA_bind_prot_arch"/>
    <property type="match status" value="1"/>
</dbReference>
<feature type="region of interest" description="Disordered" evidence="6">
    <location>
        <begin position="1"/>
        <end position="29"/>
    </location>
</feature>
<keyword evidence="8" id="KW-1185">Reference proteome</keyword>
<reference evidence="7 8" key="1">
    <citation type="journal article" date="2004" name="Nature">
        <title>Genome sequence of the ultrasmall unicellular red alga Cyanidioschyzon merolae 10D.</title>
        <authorList>
            <person name="Matsuzaki M."/>
            <person name="Misumi O."/>
            <person name="Shin-i T."/>
            <person name="Maruyama S."/>
            <person name="Takahara M."/>
            <person name="Miyagishima S."/>
            <person name="Mori T."/>
            <person name="Nishida K."/>
            <person name="Yagisawa F."/>
            <person name="Nishida K."/>
            <person name="Yoshida Y."/>
            <person name="Nishimura Y."/>
            <person name="Nakao S."/>
            <person name="Kobayashi T."/>
            <person name="Momoyama Y."/>
            <person name="Higashiyama T."/>
            <person name="Minoda A."/>
            <person name="Sano M."/>
            <person name="Nomoto H."/>
            <person name="Oishi K."/>
            <person name="Hayashi H."/>
            <person name="Ohta F."/>
            <person name="Nishizaka S."/>
            <person name="Haga S."/>
            <person name="Miura S."/>
            <person name="Morishita T."/>
            <person name="Kabeya Y."/>
            <person name="Terasawa K."/>
            <person name="Suzuki Y."/>
            <person name="Ishii Y."/>
            <person name="Asakawa S."/>
            <person name="Takano H."/>
            <person name="Ohta N."/>
            <person name="Kuroiwa H."/>
            <person name="Tanaka K."/>
            <person name="Shimizu N."/>
            <person name="Sugano S."/>
            <person name="Sato N."/>
            <person name="Nozaki H."/>
            <person name="Ogasawara N."/>
            <person name="Kohara Y."/>
            <person name="Kuroiwa T."/>
        </authorList>
    </citation>
    <scope>NUCLEOTIDE SEQUENCE [LARGE SCALE GENOMIC DNA]</scope>
    <source>
        <strain evidence="7 8">10D</strain>
    </source>
</reference>
<evidence type="ECO:0000256" key="4">
    <source>
        <dbReference type="ARBA" id="ARBA00023163"/>
    </source>
</evidence>
<protein>
    <submittedName>
        <fullName evidence="7">TATA-box binding protein</fullName>
    </submittedName>
</protein>
<dbReference type="HOGENOM" id="CLU_060161_1_0_1"/>
<dbReference type="PANTHER" id="PTHR10126">
    <property type="entry name" value="TATA-BOX BINDING PROTEIN"/>
    <property type="match status" value="1"/>
</dbReference>
<evidence type="ECO:0000256" key="2">
    <source>
        <dbReference type="ARBA" id="ARBA00005560"/>
    </source>
</evidence>
<feature type="compositionally biased region" description="Low complexity" evidence="6">
    <location>
        <begin position="17"/>
        <end position="28"/>
    </location>
</feature>
<evidence type="ECO:0000256" key="3">
    <source>
        <dbReference type="ARBA" id="ARBA00023125"/>
    </source>
</evidence>
<dbReference type="CDD" id="cd04516">
    <property type="entry name" value="TBP_eukaryotes"/>
    <property type="match status" value="1"/>
</dbReference>
<dbReference type="GO" id="GO:0005634">
    <property type="term" value="C:nucleus"/>
    <property type="evidence" value="ECO:0007669"/>
    <property type="project" value="UniProtKB-SubCell"/>
</dbReference>
<feature type="region of interest" description="Disordered" evidence="6">
    <location>
        <begin position="225"/>
        <end position="260"/>
    </location>
</feature>
<accession>M1UPT6</accession>
<dbReference type="AlphaFoldDB" id="M1UPT6"/>
<name>M1UPT6_CYAM1</name>
<comment type="similarity">
    <text evidence="2">Belongs to the TBP family.</text>
</comment>
<dbReference type="FunFam" id="3.30.310.10:FF:000002">
    <property type="entry name" value="TATA-box-binding protein 2"/>
    <property type="match status" value="1"/>
</dbReference>
<dbReference type="Pfam" id="PF00352">
    <property type="entry name" value="TBP"/>
    <property type="match status" value="2"/>
</dbReference>
<dbReference type="GO" id="GO:0003677">
    <property type="term" value="F:DNA binding"/>
    <property type="evidence" value="ECO:0007669"/>
    <property type="project" value="UniProtKB-KW"/>
</dbReference>
<dbReference type="EMBL" id="AP006488">
    <property type="protein sequence ID" value="BAM79471.1"/>
    <property type="molecule type" value="Genomic_DNA"/>
</dbReference>
<evidence type="ECO:0000313" key="7">
    <source>
        <dbReference type="EMBL" id="BAM79471.1"/>
    </source>
</evidence>
<sequence>MTDSSTPERPEESKAGESSVENSVSTTTPERLRRPVVVADVEVRLQNVVASVNLLCPLDLRHIAMRARNAEYNPQRFAAVIMRIRDPRTTALIFSSGKVVITGARSEEDARLAARKYAKIVRKLGYADVKLADFELHNLVASADVRFPIRLEALAHAHSNYAHYEPELFPGLVYRMLEPRLALLIFVSGKVVITGAKSRDDLNEAFQRLYPVLCQFRKADSRAVSRATTATPTSNANAGSGAPSGPSIPEHRKMVEESTL</sequence>
<dbReference type="SUPFAM" id="SSF55945">
    <property type="entry name" value="TATA-box binding protein-like"/>
    <property type="match status" value="2"/>
</dbReference>
<evidence type="ECO:0000256" key="1">
    <source>
        <dbReference type="ARBA" id="ARBA00004123"/>
    </source>
</evidence>
<keyword evidence="5" id="KW-0539">Nucleus</keyword>
<dbReference type="Gene3D" id="3.30.310.10">
    <property type="entry name" value="TATA-Binding Protein"/>
    <property type="match status" value="2"/>
</dbReference>
<keyword evidence="3" id="KW-0238">DNA-binding</keyword>
<reference evidence="7 8" key="2">
    <citation type="journal article" date="2007" name="BMC Biol.">
        <title>A 100%-complete sequence reveals unusually simple genomic features in the hot-spring red alga Cyanidioschyzon merolae.</title>
        <authorList>
            <person name="Nozaki H."/>
            <person name="Takano H."/>
            <person name="Misumi O."/>
            <person name="Terasawa K."/>
            <person name="Matsuzaki M."/>
            <person name="Maruyama S."/>
            <person name="Nishida K."/>
            <person name="Yagisawa F."/>
            <person name="Yoshida Y."/>
            <person name="Fujiwara T."/>
            <person name="Takio S."/>
            <person name="Tamura K."/>
            <person name="Chung S.J."/>
            <person name="Nakamura S."/>
            <person name="Kuroiwa H."/>
            <person name="Tanaka K."/>
            <person name="Sato N."/>
            <person name="Kuroiwa T."/>
        </authorList>
    </citation>
    <scope>NUCLEOTIDE SEQUENCE [LARGE SCALE GENOMIC DNA]</scope>
    <source>
        <strain evidence="7 8">10D</strain>
    </source>
</reference>
<dbReference type="KEGG" id="cme:CYME_CMF095C"/>
<gene>
    <name evidence="7" type="ORF">CYME_CMF095C</name>
</gene>
<dbReference type="eggNOG" id="KOG3302">
    <property type="taxonomic scope" value="Eukaryota"/>
</dbReference>
<feature type="compositionally biased region" description="Basic and acidic residues" evidence="6">
    <location>
        <begin position="249"/>
        <end position="260"/>
    </location>
</feature>
<feature type="compositionally biased region" description="Basic and acidic residues" evidence="6">
    <location>
        <begin position="1"/>
        <end position="15"/>
    </location>
</feature>